<evidence type="ECO:0000256" key="4">
    <source>
        <dbReference type="ARBA" id="ARBA00022827"/>
    </source>
</evidence>
<dbReference type="PANTHER" id="PTHR42913">
    <property type="entry name" value="APOPTOSIS-INDUCING FACTOR 1"/>
    <property type="match status" value="1"/>
</dbReference>
<dbReference type="Proteomes" id="UP000721415">
    <property type="component" value="Unassembled WGS sequence"/>
</dbReference>
<reference evidence="7 8" key="1">
    <citation type="submission" date="2020-07" db="EMBL/GenBank/DDBJ databases">
        <title>Facklamia lactis sp. nov., isolated from raw milk.</title>
        <authorList>
            <person name="Doll E.V."/>
            <person name="Huptas C."/>
            <person name="Staib L."/>
            <person name="Wenning M."/>
            <person name="Scherer S."/>
        </authorList>
    </citation>
    <scope>NUCLEOTIDE SEQUENCE [LARGE SCALE GENOMIC DNA]</scope>
    <source>
        <strain evidence="7 8">DSM 111018</strain>
    </source>
</reference>
<dbReference type="InterPro" id="IPR023753">
    <property type="entry name" value="FAD/NAD-binding_dom"/>
</dbReference>
<evidence type="ECO:0000313" key="7">
    <source>
        <dbReference type="EMBL" id="MBG9986682.1"/>
    </source>
</evidence>
<evidence type="ECO:0000256" key="5">
    <source>
        <dbReference type="ARBA" id="ARBA00023002"/>
    </source>
</evidence>
<evidence type="ECO:0000256" key="3">
    <source>
        <dbReference type="ARBA" id="ARBA00022630"/>
    </source>
</evidence>
<keyword evidence="8" id="KW-1185">Reference proteome</keyword>
<comment type="cofactor">
    <cofactor evidence="1">
        <name>FAD</name>
        <dbReference type="ChEBI" id="CHEBI:57692"/>
    </cofactor>
</comment>
<dbReference type="Pfam" id="PF07992">
    <property type="entry name" value="Pyr_redox_2"/>
    <property type="match status" value="1"/>
</dbReference>
<evidence type="ECO:0000259" key="6">
    <source>
        <dbReference type="Pfam" id="PF07992"/>
    </source>
</evidence>
<name>A0ABS0LRL7_9LACT</name>
<evidence type="ECO:0000313" key="8">
    <source>
        <dbReference type="Proteomes" id="UP000721415"/>
    </source>
</evidence>
<dbReference type="PANTHER" id="PTHR42913:SF9">
    <property type="entry name" value="SLR1591 PROTEIN"/>
    <property type="match status" value="1"/>
</dbReference>
<dbReference type="InterPro" id="IPR036188">
    <property type="entry name" value="FAD/NAD-bd_sf"/>
</dbReference>
<keyword evidence="5" id="KW-0560">Oxidoreductase</keyword>
<sequence>MGKRLLLAGGGHGHVYVLKRLINEKMKDIEITLVSDSQTHIYSGMIAGYLEDIYDETKVTHHLKTLCHKAGVTFIEDHITKVDHHKKIVTGRHGDYPYDFLGMDLGSAGRQNPNFSSHLIHYVKPAKQIIKLKEKVSKHHYPTIAIVGGGASGMEIAFALRQTSPSSKILLFNREEKAITNFNIHSQTTALQQLGKRKIQYYAKTSIDKIEEDTLYTDKGSFTANLIICALGVTGVEVEFKGFRTDQNNFIQANSQLFIADQALALGDMIYIDKFPFITKAGVYAVHASPIYYHNLMNLVQSHNHFRHFDPPKDYLAILNTGGRTAILNHRNISHYGRIPFEIKNFIDQNFMQRKFKWRKETII</sequence>
<gene>
    <name evidence="7" type="ORF">HZY91_07210</name>
</gene>
<feature type="domain" description="FAD/NAD(P)-binding" evidence="6">
    <location>
        <begin position="8"/>
        <end position="270"/>
    </location>
</feature>
<dbReference type="Gene3D" id="3.50.50.100">
    <property type="match status" value="1"/>
</dbReference>
<accession>A0ABS0LRL7</accession>
<proteinExistence type="inferred from homology"/>
<comment type="caution">
    <text evidence="7">The sequence shown here is derived from an EMBL/GenBank/DDBJ whole genome shotgun (WGS) entry which is preliminary data.</text>
</comment>
<dbReference type="InterPro" id="IPR051169">
    <property type="entry name" value="NADH-Q_oxidoreductase"/>
</dbReference>
<keyword evidence="4" id="KW-0274">FAD</keyword>
<organism evidence="7 8">
    <name type="scientific">Facklamia lactis</name>
    <dbReference type="NCBI Taxonomy" id="2749967"/>
    <lineage>
        <taxon>Bacteria</taxon>
        <taxon>Bacillati</taxon>
        <taxon>Bacillota</taxon>
        <taxon>Bacilli</taxon>
        <taxon>Lactobacillales</taxon>
        <taxon>Aerococcaceae</taxon>
        <taxon>Facklamia</taxon>
    </lineage>
</organism>
<comment type="similarity">
    <text evidence="2">Belongs to the NADH dehydrogenase family.</text>
</comment>
<dbReference type="EMBL" id="JACBXQ010000004">
    <property type="protein sequence ID" value="MBG9986682.1"/>
    <property type="molecule type" value="Genomic_DNA"/>
</dbReference>
<protein>
    <submittedName>
        <fullName evidence="7">FAD-dependent oxidoreductase</fullName>
    </submittedName>
</protein>
<keyword evidence="3" id="KW-0285">Flavoprotein</keyword>
<dbReference type="RefSeq" id="WP_197115603.1">
    <property type="nucleotide sequence ID" value="NZ_JACBXQ010000004.1"/>
</dbReference>
<evidence type="ECO:0000256" key="1">
    <source>
        <dbReference type="ARBA" id="ARBA00001974"/>
    </source>
</evidence>
<evidence type="ECO:0000256" key="2">
    <source>
        <dbReference type="ARBA" id="ARBA00005272"/>
    </source>
</evidence>
<dbReference type="SUPFAM" id="SSF51905">
    <property type="entry name" value="FAD/NAD(P)-binding domain"/>
    <property type="match status" value="2"/>
</dbReference>